<dbReference type="SUPFAM" id="SSF53474">
    <property type="entry name" value="alpha/beta-Hydrolases"/>
    <property type="match status" value="1"/>
</dbReference>
<dbReference type="Proteomes" id="UP000188354">
    <property type="component" value="Chromosome LG10"/>
</dbReference>
<dbReference type="EMBL" id="CM007370">
    <property type="protein sequence ID" value="OIW03435.1"/>
    <property type="molecule type" value="Genomic_DNA"/>
</dbReference>
<dbReference type="KEGG" id="lang:109357863"/>
<evidence type="ECO:0000256" key="1">
    <source>
        <dbReference type="ARBA" id="ARBA00010515"/>
    </source>
</evidence>
<feature type="active site" evidence="2">
    <location>
        <position position="172"/>
    </location>
</feature>
<dbReference type="GO" id="GO:0016787">
    <property type="term" value="F:hydrolase activity"/>
    <property type="evidence" value="ECO:0007669"/>
    <property type="project" value="InterPro"/>
</dbReference>
<name>A0A1J7HSK3_LUPAN</name>
<evidence type="ECO:0000256" key="2">
    <source>
        <dbReference type="PROSITE-ProRule" id="PRU10038"/>
    </source>
</evidence>
<dbReference type="Gramene" id="OIW03435">
    <property type="protein sequence ID" value="OIW03435"/>
    <property type="gene ID" value="TanjilG_14660"/>
</dbReference>
<evidence type="ECO:0000313" key="5">
    <source>
        <dbReference type="Proteomes" id="UP000188354"/>
    </source>
</evidence>
<dbReference type="InterPro" id="IPR033140">
    <property type="entry name" value="Lipase_GDXG_put_SER_AS"/>
</dbReference>
<dbReference type="PROSITE" id="PS01174">
    <property type="entry name" value="LIPASE_GDXG_SER"/>
    <property type="match status" value="1"/>
</dbReference>
<dbReference type="AlphaFoldDB" id="A0A1J7HSK3"/>
<comment type="similarity">
    <text evidence="1">Belongs to the 'GDXG' lipolytic enzyme family.</text>
</comment>
<protein>
    <recommendedName>
        <fullName evidence="3">Alpha/beta hydrolase fold-3 domain-containing protein</fullName>
    </recommendedName>
</protein>
<feature type="domain" description="Alpha/beta hydrolase fold-3" evidence="3">
    <location>
        <begin position="84"/>
        <end position="305"/>
    </location>
</feature>
<dbReference type="PANTHER" id="PTHR23024">
    <property type="entry name" value="ARYLACETAMIDE DEACETYLASE"/>
    <property type="match status" value="1"/>
</dbReference>
<sequence>MDNSNSNSTNTDQSEHVIHDFPGIIRVFSNGSVERFKGTDFVPPFIDQATGVSSKDITIDPQHNISARLFLPHLTSYTHKLPLLLYFYGGAFCVSSSCTANYHNYITEVVAKSKVVAVSVNYRLAPEHPIPAAYEDSWAALQWVASHKQNTGPEAWLNEHADFERVFLAGDSSGANIVHNIAMVAGDPDFELGIEILGACLIHPYFWGSEPIGSEASDPDRKATVDKLWSFVCPSMPDNDDPRVNPVAEGAPSLAWLGCKRVLVCVAEKDVLRDRGWLYYNALGRSGWLGVVQIEETLGEGHGFHLYELGCNKAQDLIKRLVEFFNRDMPPEV</sequence>
<accession>A0A1J7HSK3</accession>
<reference evidence="4 5" key="1">
    <citation type="journal article" date="2017" name="Plant Biotechnol. J.">
        <title>A comprehensive draft genome sequence for lupin (Lupinus angustifolius), an emerging health food: insights into plant-microbe interactions and legume evolution.</title>
        <authorList>
            <person name="Hane J.K."/>
            <person name="Ming Y."/>
            <person name="Kamphuis L.G."/>
            <person name="Nelson M.N."/>
            <person name="Garg G."/>
            <person name="Atkins C.A."/>
            <person name="Bayer P.E."/>
            <person name="Bravo A."/>
            <person name="Bringans S."/>
            <person name="Cannon S."/>
            <person name="Edwards D."/>
            <person name="Foley R."/>
            <person name="Gao L.L."/>
            <person name="Harrison M.J."/>
            <person name="Huang W."/>
            <person name="Hurgobin B."/>
            <person name="Li S."/>
            <person name="Liu C.W."/>
            <person name="McGrath A."/>
            <person name="Morahan G."/>
            <person name="Murray J."/>
            <person name="Weller J."/>
            <person name="Jian J."/>
            <person name="Singh K.B."/>
        </authorList>
    </citation>
    <scope>NUCLEOTIDE SEQUENCE [LARGE SCALE GENOMIC DNA]</scope>
    <source>
        <strain evidence="5">cv. Tanjil</strain>
        <tissue evidence="4">Whole plant</tissue>
    </source>
</reference>
<dbReference type="Pfam" id="PF07859">
    <property type="entry name" value="Abhydrolase_3"/>
    <property type="match status" value="1"/>
</dbReference>
<keyword evidence="5" id="KW-1185">Reference proteome</keyword>
<gene>
    <name evidence="4" type="ORF">TanjilG_14660</name>
</gene>
<proteinExistence type="inferred from homology"/>
<dbReference type="InterPro" id="IPR029058">
    <property type="entry name" value="AB_hydrolase_fold"/>
</dbReference>
<dbReference type="InterPro" id="IPR050466">
    <property type="entry name" value="Carboxylest/Gibb_receptor"/>
</dbReference>
<evidence type="ECO:0000259" key="3">
    <source>
        <dbReference type="Pfam" id="PF07859"/>
    </source>
</evidence>
<dbReference type="InterPro" id="IPR013094">
    <property type="entry name" value="AB_hydrolase_3"/>
</dbReference>
<organism evidence="4 5">
    <name type="scientific">Lupinus angustifolius</name>
    <name type="common">Narrow-leaved blue lupine</name>
    <dbReference type="NCBI Taxonomy" id="3871"/>
    <lineage>
        <taxon>Eukaryota</taxon>
        <taxon>Viridiplantae</taxon>
        <taxon>Streptophyta</taxon>
        <taxon>Embryophyta</taxon>
        <taxon>Tracheophyta</taxon>
        <taxon>Spermatophyta</taxon>
        <taxon>Magnoliopsida</taxon>
        <taxon>eudicotyledons</taxon>
        <taxon>Gunneridae</taxon>
        <taxon>Pentapetalae</taxon>
        <taxon>rosids</taxon>
        <taxon>fabids</taxon>
        <taxon>Fabales</taxon>
        <taxon>Fabaceae</taxon>
        <taxon>Papilionoideae</taxon>
        <taxon>50 kb inversion clade</taxon>
        <taxon>genistoids sensu lato</taxon>
        <taxon>core genistoids</taxon>
        <taxon>Genisteae</taxon>
        <taxon>Lupinus</taxon>
    </lineage>
</organism>
<dbReference type="PANTHER" id="PTHR23024:SF458">
    <property type="entry name" value="ALPHA_BETA HYDROLASE FOLD-3 DOMAIN-CONTAINING PROTEIN"/>
    <property type="match status" value="1"/>
</dbReference>
<dbReference type="Gene3D" id="3.40.50.1820">
    <property type="entry name" value="alpha/beta hydrolase"/>
    <property type="match status" value="1"/>
</dbReference>
<evidence type="ECO:0000313" key="4">
    <source>
        <dbReference type="EMBL" id="OIW03435.1"/>
    </source>
</evidence>
<dbReference type="OrthoDB" id="1368937at2759"/>
<dbReference type="STRING" id="3871.A0A1J7HSK3"/>
<dbReference type="OMA" id="YFWGSVP"/>